<dbReference type="Gene3D" id="1.10.510.10">
    <property type="entry name" value="Transferase(Phosphotransferase) domain 1"/>
    <property type="match status" value="1"/>
</dbReference>
<dbReference type="GO" id="GO:0044773">
    <property type="term" value="P:mitotic DNA damage checkpoint signaling"/>
    <property type="evidence" value="ECO:0007669"/>
    <property type="project" value="TreeGrafter"/>
</dbReference>
<sequence>MVRLPDLVRDSKLETRFAPDFSVETVHTYHESEPARRRLVSISEHWKREGKVGGGGYSTVWVERCGKVSRHGIQVRAVKQIETGGRFARIDFNRELEAIAKFSHPKVRDRIIPFQYVTNVHIKYERCFVKSFGWYNTPQNLFITMEYLKLGDLHDYLLDKPPLSEIQAQDISYQILEGLHMMHENEFMHRDLKPKNILIKSHPPQQEWWVKIADFGISKRMEESPETSTTLRGTTGFIAPELYGFIDRGSLYSPDIWSLGEVIFQILTKRPAFKPIGQLSLYARQPEMFPSLALSDAGVTEIGIEFVRSLMCPEPGGRLTTETALKHAWMQPPNSRLNLDRFYQRCYEPPDFLTNPYQRAAYFNRLPADAANGKPNSRPNLDPYPRPYEPP</sequence>
<dbReference type="OrthoDB" id="10252171at2759"/>
<dbReference type="Pfam" id="PF00069">
    <property type="entry name" value="Pkinase"/>
    <property type="match status" value="1"/>
</dbReference>
<dbReference type="PANTHER" id="PTHR44167:SF24">
    <property type="entry name" value="SERINE_THREONINE-PROTEIN KINASE CHK2"/>
    <property type="match status" value="1"/>
</dbReference>
<keyword evidence="3" id="KW-0418">Kinase</keyword>
<dbReference type="GeneID" id="81373451"/>
<keyword evidence="4" id="KW-1185">Reference proteome</keyword>
<dbReference type="PROSITE" id="PS00108">
    <property type="entry name" value="PROTEIN_KINASE_ST"/>
    <property type="match status" value="1"/>
</dbReference>
<feature type="compositionally biased region" description="Pro residues" evidence="1">
    <location>
        <begin position="382"/>
        <end position="391"/>
    </location>
</feature>
<keyword evidence="3" id="KW-0808">Transferase</keyword>
<dbReference type="GO" id="GO:0005737">
    <property type="term" value="C:cytoplasm"/>
    <property type="evidence" value="ECO:0007669"/>
    <property type="project" value="TreeGrafter"/>
</dbReference>
<evidence type="ECO:0000259" key="2">
    <source>
        <dbReference type="PROSITE" id="PS50011"/>
    </source>
</evidence>
<feature type="region of interest" description="Disordered" evidence="1">
    <location>
        <begin position="368"/>
        <end position="391"/>
    </location>
</feature>
<proteinExistence type="predicted"/>
<dbReference type="SUPFAM" id="SSF56112">
    <property type="entry name" value="Protein kinase-like (PK-like)"/>
    <property type="match status" value="1"/>
</dbReference>
<dbReference type="GO" id="GO:0004674">
    <property type="term" value="F:protein serine/threonine kinase activity"/>
    <property type="evidence" value="ECO:0007669"/>
    <property type="project" value="TreeGrafter"/>
</dbReference>
<dbReference type="SMART" id="SM00220">
    <property type="entry name" value="S_TKc"/>
    <property type="match status" value="1"/>
</dbReference>
<comment type="caution">
    <text evidence="3">The sequence shown here is derived from an EMBL/GenBank/DDBJ whole genome shotgun (WGS) entry which is preliminary data.</text>
</comment>
<dbReference type="PANTHER" id="PTHR44167">
    <property type="entry name" value="OVARIAN-SPECIFIC SERINE/THREONINE-PROTEIN KINASE LOK-RELATED"/>
    <property type="match status" value="1"/>
</dbReference>
<dbReference type="RefSeq" id="XP_056485091.1">
    <property type="nucleotide sequence ID" value="XM_056634471.1"/>
</dbReference>
<dbReference type="Proteomes" id="UP001147747">
    <property type="component" value="Unassembled WGS sequence"/>
</dbReference>
<evidence type="ECO:0000313" key="4">
    <source>
        <dbReference type="Proteomes" id="UP001147747"/>
    </source>
</evidence>
<dbReference type="InterPro" id="IPR011009">
    <property type="entry name" value="Kinase-like_dom_sf"/>
</dbReference>
<gene>
    <name evidence="3" type="ORF">N7509_009834</name>
</gene>
<organism evidence="3 4">
    <name type="scientific">Penicillium cosmopolitanum</name>
    <dbReference type="NCBI Taxonomy" id="1131564"/>
    <lineage>
        <taxon>Eukaryota</taxon>
        <taxon>Fungi</taxon>
        <taxon>Dikarya</taxon>
        <taxon>Ascomycota</taxon>
        <taxon>Pezizomycotina</taxon>
        <taxon>Eurotiomycetes</taxon>
        <taxon>Eurotiomycetidae</taxon>
        <taxon>Eurotiales</taxon>
        <taxon>Aspergillaceae</taxon>
        <taxon>Penicillium</taxon>
    </lineage>
</organism>
<feature type="non-terminal residue" evidence="3">
    <location>
        <position position="1"/>
    </location>
</feature>
<dbReference type="InterPro" id="IPR000719">
    <property type="entry name" value="Prot_kinase_dom"/>
</dbReference>
<dbReference type="EMBL" id="JAPZBU010000009">
    <property type="protein sequence ID" value="KAJ5387293.1"/>
    <property type="molecule type" value="Genomic_DNA"/>
</dbReference>
<evidence type="ECO:0000313" key="3">
    <source>
        <dbReference type="EMBL" id="KAJ5387293.1"/>
    </source>
</evidence>
<dbReference type="InterPro" id="IPR008271">
    <property type="entry name" value="Ser/Thr_kinase_AS"/>
</dbReference>
<name>A0A9W9VQ60_9EURO</name>
<evidence type="ECO:0000256" key="1">
    <source>
        <dbReference type="SAM" id="MobiDB-lite"/>
    </source>
</evidence>
<dbReference type="GO" id="GO:0005634">
    <property type="term" value="C:nucleus"/>
    <property type="evidence" value="ECO:0007669"/>
    <property type="project" value="TreeGrafter"/>
</dbReference>
<reference evidence="3" key="1">
    <citation type="submission" date="2022-12" db="EMBL/GenBank/DDBJ databases">
        <authorList>
            <person name="Petersen C."/>
        </authorList>
    </citation>
    <scope>NUCLEOTIDE SEQUENCE</scope>
    <source>
        <strain evidence="3">IBT 29677</strain>
    </source>
</reference>
<feature type="domain" description="Protein kinase" evidence="2">
    <location>
        <begin position="46"/>
        <end position="330"/>
    </location>
</feature>
<dbReference type="PROSITE" id="PS50011">
    <property type="entry name" value="PROTEIN_KINASE_DOM"/>
    <property type="match status" value="1"/>
</dbReference>
<protein>
    <submittedName>
        <fullName evidence="3">Kinase-like domain-containing protein</fullName>
    </submittedName>
</protein>
<reference evidence="3" key="2">
    <citation type="journal article" date="2023" name="IMA Fungus">
        <title>Comparative genomic study of the Penicillium genus elucidates a diverse pangenome and 15 lateral gene transfer events.</title>
        <authorList>
            <person name="Petersen C."/>
            <person name="Sorensen T."/>
            <person name="Nielsen M.R."/>
            <person name="Sondergaard T.E."/>
            <person name="Sorensen J.L."/>
            <person name="Fitzpatrick D.A."/>
            <person name="Frisvad J.C."/>
            <person name="Nielsen K.L."/>
        </authorList>
    </citation>
    <scope>NUCLEOTIDE SEQUENCE</scope>
    <source>
        <strain evidence="3">IBT 29677</strain>
    </source>
</reference>
<dbReference type="GO" id="GO:0005524">
    <property type="term" value="F:ATP binding"/>
    <property type="evidence" value="ECO:0007669"/>
    <property type="project" value="InterPro"/>
</dbReference>
<accession>A0A9W9VQ60</accession>
<dbReference type="AlphaFoldDB" id="A0A9W9VQ60"/>